<dbReference type="SUPFAM" id="SSF51735">
    <property type="entry name" value="NAD(P)-binding Rossmann-fold domains"/>
    <property type="match status" value="1"/>
</dbReference>
<name>A0AAD9IFY0_PROWI</name>
<dbReference type="AlphaFoldDB" id="A0AAD9IFY0"/>
<dbReference type="InterPro" id="IPR002347">
    <property type="entry name" value="SDR_fam"/>
</dbReference>
<proteinExistence type="inferred from homology"/>
<dbReference type="InterPro" id="IPR036291">
    <property type="entry name" value="NAD(P)-bd_dom_sf"/>
</dbReference>
<dbReference type="PANTHER" id="PTHR24320:SF148">
    <property type="entry name" value="NAD(P)-BINDING ROSSMANN-FOLD SUPERFAMILY PROTEIN"/>
    <property type="match status" value="1"/>
</dbReference>
<dbReference type="GO" id="GO:0016491">
    <property type="term" value="F:oxidoreductase activity"/>
    <property type="evidence" value="ECO:0007669"/>
    <property type="project" value="UniProtKB-KW"/>
</dbReference>
<protein>
    <submittedName>
        <fullName evidence="3">Uncharacterized protein</fullName>
    </submittedName>
</protein>
<dbReference type="Proteomes" id="UP001255856">
    <property type="component" value="Unassembled WGS sequence"/>
</dbReference>
<comment type="caution">
    <text evidence="3">The sequence shown here is derived from an EMBL/GenBank/DDBJ whole genome shotgun (WGS) entry which is preliminary data.</text>
</comment>
<dbReference type="PANTHER" id="PTHR24320">
    <property type="entry name" value="RETINOL DEHYDROGENASE"/>
    <property type="match status" value="1"/>
</dbReference>
<sequence length="345" mass="37391">MSRITFAREFLGVIFEVATQKLSLRGVPELPDIGASAEGLTIIVTGPTGGIGQQSAAELARRGAKVILACRNVPKGEAYKKELEEQAAAAGRPAPKLEVMELDVSSLASVRSFAEAWLARKEPLHVLVNNAGILAMAAPYKLTEEGFENHLVTNYLGHYLLTLLLLPSLEQATNQARAGWGGAGHPARVVSVASKLHYMGAVRKDDLNLQKGYTSLDAYCQSKLLQVLFAGELERRARGRVRSLALHPGEVLTNVVNTLPSPLQRLYRQVMTFPLLTPDQGARSTVHCATAPQVEEEPDKVYYHSSCVPIAPSALALDRDLARWVWDWSAEAVALSSDQDLAPAP</sequence>
<evidence type="ECO:0000256" key="1">
    <source>
        <dbReference type="ARBA" id="ARBA00006484"/>
    </source>
</evidence>
<reference evidence="3" key="1">
    <citation type="submission" date="2021-01" db="EMBL/GenBank/DDBJ databases">
        <authorList>
            <person name="Eckstrom K.M.E."/>
        </authorList>
    </citation>
    <scope>NUCLEOTIDE SEQUENCE</scope>
    <source>
        <strain evidence="3">UVCC 0001</strain>
    </source>
</reference>
<dbReference type="Pfam" id="PF00106">
    <property type="entry name" value="adh_short"/>
    <property type="match status" value="1"/>
</dbReference>
<dbReference type="EMBL" id="JASFZW010000012">
    <property type="protein sequence ID" value="KAK2075920.1"/>
    <property type="molecule type" value="Genomic_DNA"/>
</dbReference>
<dbReference type="Gene3D" id="3.40.50.720">
    <property type="entry name" value="NAD(P)-binding Rossmann-like Domain"/>
    <property type="match status" value="1"/>
</dbReference>
<keyword evidence="2" id="KW-0560">Oxidoreductase</keyword>
<dbReference type="PRINTS" id="PR00081">
    <property type="entry name" value="GDHRDH"/>
</dbReference>
<evidence type="ECO:0000256" key="2">
    <source>
        <dbReference type="ARBA" id="ARBA00023002"/>
    </source>
</evidence>
<organism evidence="3 4">
    <name type="scientific">Prototheca wickerhamii</name>
    <dbReference type="NCBI Taxonomy" id="3111"/>
    <lineage>
        <taxon>Eukaryota</taxon>
        <taxon>Viridiplantae</taxon>
        <taxon>Chlorophyta</taxon>
        <taxon>core chlorophytes</taxon>
        <taxon>Trebouxiophyceae</taxon>
        <taxon>Chlorellales</taxon>
        <taxon>Chlorellaceae</taxon>
        <taxon>Prototheca</taxon>
    </lineage>
</organism>
<gene>
    <name evidence="3" type="ORF">QBZ16_001256</name>
</gene>
<accession>A0AAD9IFY0</accession>
<keyword evidence="4" id="KW-1185">Reference proteome</keyword>
<evidence type="ECO:0000313" key="4">
    <source>
        <dbReference type="Proteomes" id="UP001255856"/>
    </source>
</evidence>
<evidence type="ECO:0000313" key="3">
    <source>
        <dbReference type="EMBL" id="KAK2075920.1"/>
    </source>
</evidence>
<comment type="similarity">
    <text evidence="1">Belongs to the short-chain dehydrogenases/reductases (SDR) family.</text>
</comment>